<dbReference type="PROSITE" id="PS50930">
    <property type="entry name" value="HTH_LYTTR"/>
    <property type="match status" value="1"/>
</dbReference>
<dbReference type="AlphaFoldDB" id="A0A5J5ILV4"/>
<dbReference type="InterPro" id="IPR007492">
    <property type="entry name" value="LytTR_DNA-bd_dom"/>
</dbReference>
<dbReference type="Pfam" id="PF04397">
    <property type="entry name" value="LytTR"/>
    <property type="match status" value="1"/>
</dbReference>
<evidence type="ECO:0000259" key="3">
    <source>
        <dbReference type="PROSITE" id="PS50930"/>
    </source>
</evidence>
<dbReference type="FunFam" id="3.40.50.2300:FF:000361">
    <property type="entry name" value="Two-component system response regulator"/>
    <property type="match status" value="1"/>
</dbReference>
<evidence type="ECO:0000313" key="5">
    <source>
        <dbReference type="Proteomes" id="UP000326903"/>
    </source>
</evidence>
<organism evidence="4 5">
    <name type="scientific">Ginsengibacter hankyongi</name>
    <dbReference type="NCBI Taxonomy" id="2607284"/>
    <lineage>
        <taxon>Bacteria</taxon>
        <taxon>Pseudomonadati</taxon>
        <taxon>Bacteroidota</taxon>
        <taxon>Chitinophagia</taxon>
        <taxon>Chitinophagales</taxon>
        <taxon>Chitinophagaceae</taxon>
        <taxon>Ginsengibacter</taxon>
    </lineage>
</organism>
<gene>
    <name evidence="4" type="ORF">FW778_08785</name>
</gene>
<dbReference type="InterPro" id="IPR011006">
    <property type="entry name" value="CheY-like_superfamily"/>
</dbReference>
<dbReference type="PANTHER" id="PTHR37299">
    <property type="entry name" value="TRANSCRIPTIONAL REGULATOR-RELATED"/>
    <property type="match status" value="1"/>
</dbReference>
<evidence type="ECO:0000259" key="2">
    <source>
        <dbReference type="PROSITE" id="PS50110"/>
    </source>
</evidence>
<evidence type="ECO:0000256" key="1">
    <source>
        <dbReference type="PROSITE-ProRule" id="PRU00169"/>
    </source>
</evidence>
<dbReference type="PROSITE" id="PS50110">
    <property type="entry name" value="RESPONSE_REGULATORY"/>
    <property type="match status" value="1"/>
</dbReference>
<dbReference type="RefSeq" id="WP_150414225.1">
    <property type="nucleotide sequence ID" value="NZ_VYQF01000001.1"/>
</dbReference>
<dbReference type="GO" id="GO:0003677">
    <property type="term" value="F:DNA binding"/>
    <property type="evidence" value="ECO:0007669"/>
    <property type="project" value="InterPro"/>
</dbReference>
<dbReference type="Pfam" id="PF00072">
    <property type="entry name" value="Response_reg"/>
    <property type="match status" value="1"/>
</dbReference>
<dbReference type="SUPFAM" id="SSF52172">
    <property type="entry name" value="CheY-like"/>
    <property type="match status" value="1"/>
</dbReference>
<reference evidence="4 5" key="1">
    <citation type="submission" date="2019-09" db="EMBL/GenBank/DDBJ databases">
        <title>Draft genome sequence of Ginsengibacter sp. BR5-29.</title>
        <authorList>
            <person name="Im W.-T."/>
        </authorList>
    </citation>
    <scope>NUCLEOTIDE SEQUENCE [LARGE SCALE GENOMIC DNA]</scope>
    <source>
        <strain evidence="4 5">BR5-29</strain>
    </source>
</reference>
<keyword evidence="1" id="KW-0597">Phosphoprotein</keyword>
<dbReference type="Gene3D" id="3.40.50.2300">
    <property type="match status" value="1"/>
</dbReference>
<comment type="caution">
    <text evidence="4">The sequence shown here is derived from an EMBL/GenBank/DDBJ whole genome shotgun (WGS) entry which is preliminary data.</text>
</comment>
<accession>A0A5J5ILV4</accession>
<keyword evidence="5" id="KW-1185">Reference proteome</keyword>
<dbReference type="Gene3D" id="2.40.50.1020">
    <property type="entry name" value="LytTr DNA-binding domain"/>
    <property type="match status" value="1"/>
</dbReference>
<evidence type="ECO:0000313" key="4">
    <source>
        <dbReference type="EMBL" id="KAA9042096.1"/>
    </source>
</evidence>
<dbReference type="SMART" id="SM00850">
    <property type="entry name" value="LytTR"/>
    <property type="match status" value="1"/>
</dbReference>
<dbReference type="InterPro" id="IPR001789">
    <property type="entry name" value="Sig_transdc_resp-reg_receiver"/>
</dbReference>
<protein>
    <submittedName>
        <fullName evidence="4">Response regulator transcription factor</fullName>
    </submittedName>
</protein>
<name>A0A5J5ILV4_9BACT</name>
<sequence length="255" mass="29661">MNIVIIEDELQTAWHLQNSIQVLRPDSKVVAIIDSIEAGLEWFSSNEQPDLIFSDIQLGDGLAFEMLQQLSLTCPVIFCTAYDEYALRAFQNNGIDYLLKPIKQEALKKSLDKINLFNKPLNNNNRELLNGLIKEITRTSKSYKSTFLVAYRDKMIPVNVNDIVFFRIIDDTVELSTRNSQQYRLNYSLDYIESVIDPNFFYRANRQYLIAYNAIKEVENYFDRKLLIKLTQAIAEPIIVSKAKSSDLLRWLENR</sequence>
<dbReference type="PANTHER" id="PTHR37299:SF1">
    <property type="entry name" value="STAGE 0 SPORULATION PROTEIN A HOMOLOG"/>
    <property type="match status" value="1"/>
</dbReference>
<dbReference type="GO" id="GO:0000156">
    <property type="term" value="F:phosphorelay response regulator activity"/>
    <property type="evidence" value="ECO:0007669"/>
    <property type="project" value="InterPro"/>
</dbReference>
<proteinExistence type="predicted"/>
<dbReference type="Proteomes" id="UP000326903">
    <property type="component" value="Unassembled WGS sequence"/>
</dbReference>
<dbReference type="InterPro" id="IPR046947">
    <property type="entry name" value="LytR-like"/>
</dbReference>
<feature type="domain" description="HTH LytTR-type" evidence="3">
    <location>
        <begin position="147"/>
        <end position="254"/>
    </location>
</feature>
<dbReference type="SMART" id="SM00448">
    <property type="entry name" value="REC"/>
    <property type="match status" value="1"/>
</dbReference>
<feature type="modified residue" description="4-aspartylphosphate" evidence="1">
    <location>
        <position position="55"/>
    </location>
</feature>
<dbReference type="EMBL" id="VYQF01000001">
    <property type="protein sequence ID" value="KAA9042096.1"/>
    <property type="molecule type" value="Genomic_DNA"/>
</dbReference>
<feature type="domain" description="Response regulatory" evidence="2">
    <location>
        <begin position="2"/>
        <end position="115"/>
    </location>
</feature>